<dbReference type="KEGG" id="cfm:BJL90_17320"/>
<name>A0AAC9RL57_9CLOT</name>
<reference evidence="2 4" key="2">
    <citation type="submission" date="2017-03" db="EMBL/GenBank/DDBJ databases">
        <title>Complete sequence of Clostridium formicaceticum DSM 92.</title>
        <authorList>
            <person name="Poehlein A."/>
            <person name="Karl M."/>
            <person name="Bengelsdorf F.R."/>
            <person name="Duerre P."/>
            <person name="Daniel R."/>
        </authorList>
    </citation>
    <scope>NUCLEOTIDE SEQUENCE [LARGE SCALE GENOMIC DNA]</scope>
    <source>
        <strain evidence="2 4">DSM 92</strain>
    </source>
</reference>
<dbReference type="EMBL" id="CP020559">
    <property type="protein sequence ID" value="ARE88016.1"/>
    <property type="molecule type" value="Genomic_DNA"/>
</dbReference>
<protein>
    <submittedName>
        <fullName evidence="2">Uncharacterized protein</fullName>
    </submittedName>
</protein>
<dbReference type="Proteomes" id="UP000177894">
    <property type="component" value="Chromosome"/>
</dbReference>
<evidence type="ECO:0000313" key="2">
    <source>
        <dbReference type="EMBL" id="ARE88016.1"/>
    </source>
</evidence>
<dbReference type="AlphaFoldDB" id="A0AAC9RL57"/>
<dbReference type="RefSeq" id="WP_070970973.1">
    <property type="nucleotide sequence ID" value="NZ_CP017603.1"/>
</dbReference>
<dbReference type="EMBL" id="CP017603">
    <property type="protein sequence ID" value="AOY77458.1"/>
    <property type="molecule type" value="Genomic_DNA"/>
</dbReference>
<gene>
    <name evidence="1" type="ORF">BJL90_17320</name>
    <name evidence="2" type="ORF">CLFO_24170</name>
</gene>
<sequence length="89" mass="9938">MENIKSSMALNFSNQANVYKSRKSNLSQFNFFVILGLEYLNTGGGEEAIPITIDINKAGELTINGLDEDLINDSNIFIYSDKKITDENN</sequence>
<keyword evidence="3" id="KW-1185">Reference proteome</keyword>
<reference evidence="1 3" key="1">
    <citation type="submission" date="2016-10" db="EMBL/GenBank/DDBJ databases">
        <title>Complete Genome Sequence of Acetogen Clostridium formicoaceticum ATCC 27076.</title>
        <authorList>
            <person name="Bao T."/>
            <person name="Cheng C."/>
            <person name="Zhao J."/>
            <person name="Yang S.-T."/>
            <person name="Wang J."/>
            <person name="Wang M."/>
        </authorList>
    </citation>
    <scope>NUCLEOTIDE SEQUENCE [LARGE SCALE GENOMIC DNA]</scope>
    <source>
        <strain evidence="1 3">ATCC 27076</strain>
    </source>
</reference>
<accession>A0AAC9RL57</accession>
<organism evidence="2 4">
    <name type="scientific">Clostridium formicaceticum</name>
    <dbReference type="NCBI Taxonomy" id="1497"/>
    <lineage>
        <taxon>Bacteria</taxon>
        <taxon>Bacillati</taxon>
        <taxon>Bacillota</taxon>
        <taxon>Clostridia</taxon>
        <taxon>Eubacteriales</taxon>
        <taxon>Clostridiaceae</taxon>
        <taxon>Clostridium</taxon>
    </lineage>
</organism>
<evidence type="ECO:0000313" key="4">
    <source>
        <dbReference type="Proteomes" id="UP000192478"/>
    </source>
</evidence>
<dbReference type="Proteomes" id="UP000192478">
    <property type="component" value="Chromosome"/>
</dbReference>
<proteinExistence type="predicted"/>
<evidence type="ECO:0000313" key="3">
    <source>
        <dbReference type="Proteomes" id="UP000177894"/>
    </source>
</evidence>
<evidence type="ECO:0000313" key="1">
    <source>
        <dbReference type="EMBL" id="AOY77458.1"/>
    </source>
</evidence>